<organism evidence="1 2">
    <name type="scientific">Kistimonas scapharcae</name>
    <dbReference type="NCBI Taxonomy" id="1036133"/>
    <lineage>
        <taxon>Bacteria</taxon>
        <taxon>Pseudomonadati</taxon>
        <taxon>Pseudomonadota</taxon>
        <taxon>Gammaproteobacteria</taxon>
        <taxon>Oceanospirillales</taxon>
        <taxon>Endozoicomonadaceae</taxon>
        <taxon>Kistimonas</taxon>
    </lineage>
</organism>
<accession>A0ABP8V135</accession>
<sequence>MWRAACRESMNINWEALILLDKVSQMTCSRITVLQLRIIKQLHDTPNLKLTALADRLCAGRETLRQNLVKLVDRAGLLECNDEGEYCLTSQGQEWYQQLFADGELSFTMPVPAFDVDRSQAIYRI</sequence>
<reference evidence="2" key="1">
    <citation type="journal article" date="2019" name="Int. J. Syst. Evol. Microbiol.">
        <title>The Global Catalogue of Microorganisms (GCM) 10K type strain sequencing project: providing services to taxonomists for standard genome sequencing and annotation.</title>
        <authorList>
            <consortium name="The Broad Institute Genomics Platform"/>
            <consortium name="The Broad Institute Genome Sequencing Center for Infectious Disease"/>
            <person name="Wu L."/>
            <person name="Ma J."/>
        </authorList>
    </citation>
    <scope>NUCLEOTIDE SEQUENCE [LARGE SCALE GENOMIC DNA]</scope>
    <source>
        <strain evidence="2">JCM 17805</strain>
    </source>
</reference>
<protein>
    <submittedName>
        <fullName evidence="1">Uncharacterized protein</fullName>
    </submittedName>
</protein>
<dbReference type="SUPFAM" id="SSF46785">
    <property type="entry name" value="Winged helix' DNA-binding domain"/>
    <property type="match status" value="1"/>
</dbReference>
<keyword evidence="2" id="KW-1185">Reference proteome</keyword>
<name>A0ABP8V135_9GAMM</name>
<gene>
    <name evidence="1" type="ORF">GCM10023116_19830</name>
</gene>
<proteinExistence type="predicted"/>
<dbReference type="RefSeq" id="WP_345195673.1">
    <property type="nucleotide sequence ID" value="NZ_BAABFL010000267.1"/>
</dbReference>
<comment type="caution">
    <text evidence="1">The sequence shown here is derived from an EMBL/GenBank/DDBJ whole genome shotgun (WGS) entry which is preliminary data.</text>
</comment>
<dbReference type="EMBL" id="BAABFL010000267">
    <property type="protein sequence ID" value="GAA4649704.1"/>
    <property type="molecule type" value="Genomic_DNA"/>
</dbReference>
<evidence type="ECO:0000313" key="1">
    <source>
        <dbReference type="EMBL" id="GAA4649704.1"/>
    </source>
</evidence>
<dbReference type="Proteomes" id="UP001500604">
    <property type="component" value="Unassembled WGS sequence"/>
</dbReference>
<dbReference type="InterPro" id="IPR036390">
    <property type="entry name" value="WH_DNA-bd_sf"/>
</dbReference>
<evidence type="ECO:0000313" key="2">
    <source>
        <dbReference type="Proteomes" id="UP001500604"/>
    </source>
</evidence>